<comment type="caution">
    <text evidence="1">The sequence shown here is derived from an EMBL/GenBank/DDBJ whole genome shotgun (WGS) entry which is preliminary data.</text>
</comment>
<sequence length="173" mass="20058">MKSLKSKSIKSIFISRLETLEHLIEKGAKHFESEPDKIFGLQLISDMHALGTQVVFTCNQPHNFSLWCEGKKNQNIDIYIKTVSQAKELISEVKAHLDRIMIQDSKFSEITTLELGDSMYLELSGEAYLEEFLMPTFYFHLVTVYDILRMSGVQIGKRDYMLHLVPKVRQREV</sequence>
<dbReference type="PANTHER" id="PTHR36922">
    <property type="entry name" value="BLL2446 PROTEIN"/>
    <property type="match status" value="1"/>
</dbReference>
<dbReference type="PANTHER" id="PTHR36922:SF1">
    <property type="entry name" value="DUF1993 DOMAIN-CONTAINING PROTEIN"/>
    <property type="match status" value="1"/>
</dbReference>
<dbReference type="OrthoDB" id="338237at2"/>
<dbReference type="RefSeq" id="WP_008275876.1">
    <property type="nucleotide sequence ID" value="NZ_AAXW01000017.1"/>
</dbReference>
<dbReference type="Gene3D" id="1.20.120.450">
    <property type="entry name" value="dinb family like domain"/>
    <property type="match status" value="1"/>
</dbReference>
<dbReference type="Proteomes" id="UP000003781">
    <property type="component" value="Unassembled WGS sequence"/>
</dbReference>
<dbReference type="InterPro" id="IPR034660">
    <property type="entry name" value="DinB/YfiT-like"/>
</dbReference>
<organism evidence="1 2">
    <name type="scientific">Crocosphaera chwakensis CCY0110</name>
    <dbReference type="NCBI Taxonomy" id="391612"/>
    <lineage>
        <taxon>Bacteria</taxon>
        <taxon>Bacillati</taxon>
        <taxon>Cyanobacteriota</taxon>
        <taxon>Cyanophyceae</taxon>
        <taxon>Oscillatoriophycideae</taxon>
        <taxon>Chroococcales</taxon>
        <taxon>Aphanothecaceae</taxon>
        <taxon>Crocosphaera</taxon>
        <taxon>Crocosphaera chwakensis</taxon>
    </lineage>
</organism>
<dbReference type="eggNOG" id="COG3812">
    <property type="taxonomic scope" value="Bacteria"/>
</dbReference>
<dbReference type="InterPro" id="IPR018531">
    <property type="entry name" value="DUF1993"/>
</dbReference>
<evidence type="ECO:0008006" key="3">
    <source>
        <dbReference type="Google" id="ProtNLM"/>
    </source>
</evidence>
<protein>
    <recommendedName>
        <fullName evidence="3">DUF1993 domain-containing protein</fullName>
    </recommendedName>
</protein>
<name>A3IR65_9CHRO</name>
<evidence type="ECO:0000313" key="2">
    <source>
        <dbReference type="Proteomes" id="UP000003781"/>
    </source>
</evidence>
<reference evidence="1 2" key="1">
    <citation type="submission" date="2007-03" db="EMBL/GenBank/DDBJ databases">
        <authorList>
            <person name="Stal L."/>
            <person name="Ferriera S."/>
            <person name="Johnson J."/>
            <person name="Kravitz S."/>
            <person name="Beeson K."/>
            <person name="Sutton G."/>
            <person name="Rogers Y.-H."/>
            <person name="Friedman R."/>
            <person name="Frazier M."/>
            <person name="Venter J.C."/>
        </authorList>
    </citation>
    <scope>NUCLEOTIDE SEQUENCE [LARGE SCALE GENOMIC DNA]</scope>
    <source>
        <strain evidence="1 2">CCY0110</strain>
    </source>
</reference>
<keyword evidence="2" id="KW-1185">Reference proteome</keyword>
<proteinExistence type="predicted"/>
<accession>A3IR65</accession>
<dbReference type="EMBL" id="AAXW01000017">
    <property type="protein sequence ID" value="EAZ91055.1"/>
    <property type="molecule type" value="Genomic_DNA"/>
</dbReference>
<dbReference type="AlphaFoldDB" id="A3IR65"/>
<evidence type="ECO:0000313" key="1">
    <source>
        <dbReference type="EMBL" id="EAZ91055.1"/>
    </source>
</evidence>
<dbReference type="SUPFAM" id="SSF109854">
    <property type="entry name" value="DinB/YfiT-like putative metalloenzymes"/>
    <property type="match status" value="1"/>
</dbReference>
<dbReference type="Pfam" id="PF09351">
    <property type="entry name" value="DUF1993"/>
    <property type="match status" value="1"/>
</dbReference>
<gene>
    <name evidence="1" type="ORF">CY0110_27625</name>
</gene>